<organism evidence="3">
    <name type="scientific">Wollemia nobilis</name>
    <dbReference type="NCBI Taxonomy" id="56998"/>
    <lineage>
        <taxon>Eukaryota</taxon>
        <taxon>Viridiplantae</taxon>
        <taxon>Streptophyta</taxon>
        <taxon>Embryophyta</taxon>
        <taxon>Tracheophyta</taxon>
        <taxon>Spermatophyta</taxon>
        <taxon>Pinopsida</taxon>
        <taxon>Pinidae</taxon>
        <taxon>Conifers II</taxon>
        <taxon>Araucariales</taxon>
        <taxon>Araucariaceae</taxon>
        <taxon>Wollemia</taxon>
    </lineage>
</organism>
<evidence type="ECO:0000313" key="3">
    <source>
        <dbReference type="EMBL" id="JAG86435.1"/>
    </source>
</evidence>
<reference evidence="3" key="1">
    <citation type="submission" date="2015-02" db="EMBL/GenBank/DDBJ databases">
        <title>A transcriptome of Wollemia nobilis - a relic of Gondwana.</title>
        <authorList>
            <person name="Chia J.Y."/>
            <person name="Leong Y.S."/>
            <person name="Abdul Karim S."/>
            <person name="Wan Azmi N."/>
            <person name="Hercus R."/>
            <person name="Croft L."/>
        </authorList>
    </citation>
    <scope>NUCLEOTIDE SEQUENCE</scope>
    <source>
        <strain evidence="3">MaeBrown</strain>
        <tissue evidence="3">Leaf</tissue>
    </source>
</reference>
<evidence type="ECO:0000259" key="2">
    <source>
        <dbReference type="SMART" id="SM00225"/>
    </source>
</evidence>
<dbReference type="InterPro" id="IPR045068">
    <property type="entry name" value="BACURD1-3"/>
</dbReference>
<dbReference type="PANTHER" id="PTHR11145:SF8">
    <property type="entry name" value="RE57120P"/>
    <property type="match status" value="1"/>
</dbReference>
<accession>A0A0C9QNX7</accession>
<proteinExistence type="predicted"/>
<dbReference type="Gene3D" id="3.30.710.10">
    <property type="entry name" value="Potassium Channel Kv1.1, Chain A"/>
    <property type="match status" value="1"/>
</dbReference>
<dbReference type="Pfam" id="PF02214">
    <property type="entry name" value="BTB_2"/>
    <property type="match status" value="1"/>
</dbReference>
<comment type="pathway">
    <text evidence="1">Protein modification; protein ubiquitination.</text>
</comment>
<name>A0A0C9QNX7_9CONI</name>
<sequence>MTLWATFASDIDRPLLDQPENCSEFPQTALGDFVVLRVGGQVFEATKQTLCADPDSMLAAWVLRHRKEEENKEQEKSVMRIDRDGNRFRHVLNYLRNGTVWLEDVPSLREVAEEAEYFCLAGLQELCEDRIHKIQEADDALWEKSLQALREQLRTSVESFEKLRMGCGGSGEVYAVLRGRRLGCRDGEERPPEFRLDVDF</sequence>
<dbReference type="AlphaFoldDB" id="A0A0C9QNX7"/>
<evidence type="ECO:0000256" key="1">
    <source>
        <dbReference type="ARBA" id="ARBA00004906"/>
    </source>
</evidence>
<dbReference type="EMBL" id="GCHU01015380">
    <property type="protein sequence ID" value="JAG86435.1"/>
    <property type="molecule type" value="Transcribed_RNA"/>
</dbReference>
<dbReference type="GO" id="GO:0051260">
    <property type="term" value="P:protein homooligomerization"/>
    <property type="evidence" value="ECO:0007669"/>
    <property type="project" value="InterPro"/>
</dbReference>
<dbReference type="SUPFAM" id="SSF54695">
    <property type="entry name" value="POZ domain"/>
    <property type="match status" value="1"/>
</dbReference>
<dbReference type="InterPro" id="IPR011333">
    <property type="entry name" value="SKP1/BTB/POZ_sf"/>
</dbReference>
<feature type="domain" description="BTB" evidence="2">
    <location>
        <begin position="32"/>
        <end position="135"/>
    </location>
</feature>
<dbReference type="InterPro" id="IPR000210">
    <property type="entry name" value="BTB/POZ_dom"/>
</dbReference>
<dbReference type="SMART" id="SM00225">
    <property type="entry name" value="BTB"/>
    <property type="match status" value="1"/>
</dbReference>
<dbReference type="InterPro" id="IPR003131">
    <property type="entry name" value="T1-type_BTB"/>
</dbReference>
<protein>
    <submittedName>
        <fullName evidence="3">TSA: Wollemia nobilis Ref_Wollemi_Transcript_15466_1282 transcribed RNA sequence</fullName>
    </submittedName>
</protein>
<dbReference type="PANTHER" id="PTHR11145">
    <property type="entry name" value="BTB/POZ DOMAIN-CONTAINING ADAPTER FOR CUL3-MEDIATED RHOA DEGRADATION PROTEIN FAMILY MEMBER"/>
    <property type="match status" value="1"/>
</dbReference>